<dbReference type="NCBIfam" id="TIGR01385">
    <property type="entry name" value="TFSII"/>
    <property type="match status" value="1"/>
</dbReference>
<dbReference type="InterPro" id="IPR017923">
    <property type="entry name" value="TFIIS_N"/>
</dbReference>
<evidence type="ECO:0000259" key="13">
    <source>
        <dbReference type="PROSITE" id="PS51321"/>
    </source>
</evidence>
<dbReference type="GO" id="GO:0003746">
    <property type="term" value="F:translation elongation factor activity"/>
    <property type="evidence" value="ECO:0007669"/>
    <property type="project" value="UniProtKB-KW"/>
</dbReference>
<dbReference type="Pfam" id="PF08711">
    <property type="entry name" value="Med26"/>
    <property type="match status" value="1"/>
</dbReference>
<keyword evidence="3" id="KW-0479">Metal-binding</keyword>
<dbReference type="FunFam" id="1.10.472.30:FF:000001">
    <property type="entry name" value="Transcription elongation factor A (SII), 1"/>
    <property type="match status" value="1"/>
</dbReference>
<name>A0A8J6L7P5_MICOH</name>
<dbReference type="FunFam" id="1.20.930.10:FF:000011">
    <property type="entry name" value="Transcription elongation factor A protein 1"/>
    <property type="match status" value="1"/>
</dbReference>
<keyword evidence="4 8" id="KW-0863">Zinc-finger</keyword>
<keyword evidence="5" id="KW-0862">Zinc</keyword>
<dbReference type="PROSITE" id="PS00466">
    <property type="entry name" value="ZF_TFIIS_1"/>
    <property type="match status" value="1"/>
</dbReference>
<evidence type="ECO:0000259" key="12">
    <source>
        <dbReference type="PROSITE" id="PS51319"/>
    </source>
</evidence>
<evidence type="ECO:0000256" key="9">
    <source>
        <dbReference type="PROSITE-ProRule" id="PRU00649"/>
    </source>
</evidence>
<dbReference type="GO" id="GO:0005634">
    <property type="term" value="C:nucleus"/>
    <property type="evidence" value="ECO:0007669"/>
    <property type="project" value="UniProtKB-SubCell"/>
</dbReference>
<dbReference type="Gene3D" id="2.20.25.10">
    <property type="match status" value="1"/>
</dbReference>
<keyword evidence="14" id="KW-0251">Elongation factor</keyword>
<dbReference type="SUPFAM" id="SSF47676">
    <property type="entry name" value="Conserved domain common to transcription factors TFIIS, elongin A, CRSP70"/>
    <property type="match status" value="1"/>
</dbReference>
<accession>A0A8J6L7P5</accession>
<dbReference type="Gene3D" id="1.10.472.30">
    <property type="entry name" value="Transcription elongation factor S-II, central domain"/>
    <property type="match status" value="1"/>
</dbReference>
<dbReference type="PANTHER" id="PTHR11477:SF1">
    <property type="entry name" value="TRANSCRIPTION ELONGATION FACTOR A PROTEIN 1"/>
    <property type="match status" value="1"/>
</dbReference>
<dbReference type="InterPro" id="IPR006289">
    <property type="entry name" value="TFSII"/>
</dbReference>
<sequence length="433" mass="48304">MEDEVVRIAKKMDKMVQKKNAVSGRVPGRPRPKPQPRPTRSQPVRAGPRALPASTSVLTTSAGSPGAKPSAAERRRDGRGFSGWRVPFQAGGKAGALDLLKELKNIPMTLELLQSTRIGMSVNAIRKQSTDEEVTSLAKSLIKSWKKLLDGPSTDKDSEEKKKEPAISSQNSPEAREESSSSGNVSSRRDETNARDTYVSSFPRAPSTSDSVRLKCREMLAAALRTGDDYIAIGADEEELGSQIEEDILYVHIHSLPIYQEIRNTDMKYKNRVRSRISNLKDAKNPNLRKNVLCGNIPPDLFARMTAEEMASDELKEMRKNLTKEAIREHQMAKTGGTQTDLFTCGKCKKKNCTYTQVQTRSADEPMTTFVLCNECGNRWKVGHPWVVYDNLLSLHKPSKIVLCTLLEFDLSNTYVFNARMAGKNIRLPSYDL</sequence>
<dbReference type="Proteomes" id="UP000710432">
    <property type="component" value="Unassembled WGS sequence"/>
</dbReference>
<dbReference type="SMART" id="SM00440">
    <property type="entry name" value="ZnF_C2C2"/>
    <property type="match status" value="1"/>
</dbReference>
<feature type="domain" description="TFIIS central" evidence="13">
    <location>
        <begin position="212"/>
        <end position="338"/>
    </location>
</feature>
<protein>
    <submittedName>
        <fullName evidence="14">Transcription elongation factor A protein 1</fullName>
    </submittedName>
</protein>
<keyword evidence="6 9" id="KW-0539">Nucleus</keyword>
<dbReference type="InterPro" id="IPR003618">
    <property type="entry name" value="TFIIS_cen_dom"/>
</dbReference>
<dbReference type="Pfam" id="PF07500">
    <property type="entry name" value="TFIIS_M"/>
    <property type="match status" value="1"/>
</dbReference>
<keyword evidence="14" id="KW-0648">Protein biosynthesis</keyword>
<feature type="compositionally biased region" description="Basic and acidic residues" evidence="10">
    <location>
        <begin position="148"/>
        <end position="165"/>
    </location>
</feature>
<dbReference type="PROSITE" id="PS51321">
    <property type="entry name" value="TFIIS_CENTRAL"/>
    <property type="match status" value="1"/>
</dbReference>
<proteinExistence type="inferred from homology"/>
<dbReference type="SMART" id="SM00509">
    <property type="entry name" value="TFS2N"/>
    <property type="match status" value="1"/>
</dbReference>
<comment type="caution">
    <text evidence="14">The sequence shown here is derived from an EMBL/GenBank/DDBJ whole genome shotgun (WGS) entry which is preliminary data.</text>
</comment>
<evidence type="ECO:0000259" key="11">
    <source>
        <dbReference type="PROSITE" id="PS51133"/>
    </source>
</evidence>
<dbReference type="PANTHER" id="PTHR11477">
    <property type="entry name" value="TRANSCRIPTION FACTOR S-II ZINC FINGER DOMAIN-CONTAINING PROTEIN"/>
    <property type="match status" value="1"/>
</dbReference>
<reference evidence="14" key="1">
    <citation type="submission" date="2020-03" db="EMBL/GenBank/DDBJ databases">
        <title>Studies in the Genomics of Life Span.</title>
        <authorList>
            <person name="Glass D."/>
        </authorList>
    </citation>
    <scope>NUCLEOTIDE SEQUENCE</scope>
    <source>
        <strain evidence="14">LTLLF</strain>
        <tissue evidence="14">Muscle</tissue>
    </source>
</reference>
<evidence type="ECO:0000256" key="5">
    <source>
        <dbReference type="ARBA" id="ARBA00022833"/>
    </source>
</evidence>
<evidence type="ECO:0000256" key="6">
    <source>
        <dbReference type="ARBA" id="ARBA00023242"/>
    </source>
</evidence>
<evidence type="ECO:0000256" key="1">
    <source>
        <dbReference type="ARBA" id="ARBA00004123"/>
    </source>
</evidence>
<evidence type="ECO:0000256" key="7">
    <source>
        <dbReference type="ARBA" id="ARBA00025408"/>
    </source>
</evidence>
<evidence type="ECO:0000256" key="3">
    <source>
        <dbReference type="ARBA" id="ARBA00022723"/>
    </source>
</evidence>
<dbReference type="GO" id="GO:0006368">
    <property type="term" value="P:transcription elongation by RNA polymerase II"/>
    <property type="evidence" value="ECO:0007669"/>
    <property type="project" value="InterPro"/>
</dbReference>
<evidence type="ECO:0000256" key="8">
    <source>
        <dbReference type="PROSITE-ProRule" id="PRU00472"/>
    </source>
</evidence>
<dbReference type="CDD" id="cd13749">
    <property type="entry name" value="Zn-ribbon_TFIIS"/>
    <property type="match status" value="1"/>
</dbReference>
<dbReference type="AlphaFoldDB" id="A0A8J6L7P5"/>
<dbReference type="FunFam" id="2.20.25.10:FF:000001">
    <property type="entry name" value="Probable Transcription elongation factor S-II"/>
    <property type="match status" value="1"/>
</dbReference>
<dbReference type="PROSITE" id="PS51319">
    <property type="entry name" value="TFIIS_N"/>
    <property type="match status" value="1"/>
</dbReference>
<dbReference type="SMART" id="SM00510">
    <property type="entry name" value="TFS2M"/>
    <property type="match status" value="1"/>
</dbReference>
<comment type="function">
    <text evidence="7">Necessary for efficient RNA polymerase II transcription elongation past template-encoded arresting sites. The arresting sites in DNA have the property of trapping a certain fraction of elongating RNA polymerases that pass through, resulting in locked ternary complexes. Cleavage of the nascent transcript by S-II allows the resumption of elongation from the new 3'-terminus.</text>
</comment>
<comment type="subcellular location">
    <subcellularLocation>
        <location evidence="1 9">Nucleus</location>
    </subcellularLocation>
</comment>
<feature type="domain" description="TFIIS N-terminal" evidence="12">
    <location>
        <begin position="79"/>
        <end position="152"/>
    </location>
</feature>
<evidence type="ECO:0000256" key="2">
    <source>
        <dbReference type="ARBA" id="ARBA00009647"/>
    </source>
</evidence>
<dbReference type="Pfam" id="PF01096">
    <property type="entry name" value="Zn_ribbon_TFIIS"/>
    <property type="match status" value="1"/>
</dbReference>
<evidence type="ECO:0000313" key="15">
    <source>
        <dbReference type="Proteomes" id="UP000710432"/>
    </source>
</evidence>
<dbReference type="SUPFAM" id="SSF46942">
    <property type="entry name" value="Elongation factor TFIIS domain 2"/>
    <property type="match status" value="1"/>
</dbReference>
<dbReference type="PROSITE" id="PS51133">
    <property type="entry name" value="ZF_TFIIS_2"/>
    <property type="match status" value="1"/>
</dbReference>
<dbReference type="SUPFAM" id="SSF57783">
    <property type="entry name" value="Zinc beta-ribbon"/>
    <property type="match status" value="1"/>
</dbReference>
<dbReference type="GO" id="GO:0008270">
    <property type="term" value="F:zinc ion binding"/>
    <property type="evidence" value="ECO:0007669"/>
    <property type="project" value="UniProtKB-KW"/>
</dbReference>
<gene>
    <name evidence="14" type="ORF">LTLLF_119560</name>
</gene>
<dbReference type="InterPro" id="IPR036575">
    <property type="entry name" value="TFIIS_cen_dom_sf"/>
</dbReference>
<evidence type="ECO:0000256" key="10">
    <source>
        <dbReference type="SAM" id="MobiDB-lite"/>
    </source>
</evidence>
<feature type="domain" description="TFIIS-type" evidence="11">
    <location>
        <begin position="341"/>
        <end position="381"/>
    </location>
</feature>
<comment type="similarity">
    <text evidence="2">Belongs to the TFS-II family.</text>
</comment>
<dbReference type="GO" id="GO:0045944">
    <property type="term" value="P:positive regulation of transcription by RNA polymerase II"/>
    <property type="evidence" value="ECO:0007669"/>
    <property type="project" value="TreeGrafter"/>
</dbReference>
<dbReference type="InterPro" id="IPR035100">
    <property type="entry name" value="TF_IIS-typ"/>
</dbReference>
<evidence type="ECO:0000313" key="14">
    <source>
        <dbReference type="EMBL" id="KAH0517627.1"/>
    </source>
</evidence>
<feature type="region of interest" description="Disordered" evidence="10">
    <location>
        <begin position="10"/>
        <end position="86"/>
    </location>
</feature>
<dbReference type="GO" id="GO:0003676">
    <property type="term" value="F:nucleic acid binding"/>
    <property type="evidence" value="ECO:0007669"/>
    <property type="project" value="InterPro"/>
</dbReference>
<dbReference type="EMBL" id="JAATJU010014700">
    <property type="protein sequence ID" value="KAH0517627.1"/>
    <property type="molecule type" value="Genomic_DNA"/>
</dbReference>
<dbReference type="InterPro" id="IPR035441">
    <property type="entry name" value="TFIIS/LEDGF_dom_sf"/>
</dbReference>
<dbReference type="CDD" id="cd00183">
    <property type="entry name" value="TFIIS_I"/>
    <property type="match status" value="1"/>
</dbReference>
<evidence type="ECO:0000256" key="4">
    <source>
        <dbReference type="ARBA" id="ARBA00022771"/>
    </source>
</evidence>
<dbReference type="PIRSF" id="PIRSF006704">
    <property type="entry name" value="TF_IIS"/>
    <property type="match status" value="1"/>
</dbReference>
<dbReference type="Gene3D" id="1.20.930.10">
    <property type="entry name" value="Conserved domain common to transcription factors TFIIS, elongin A, CRSP70"/>
    <property type="match status" value="1"/>
</dbReference>
<organism evidence="14 15">
    <name type="scientific">Microtus ochrogaster</name>
    <name type="common">Prairie vole</name>
    <dbReference type="NCBI Taxonomy" id="79684"/>
    <lineage>
        <taxon>Eukaryota</taxon>
        <taxon>Metazoa</taxon>
        <taxon>Chordata</taxon>
        <taxon>Craniata</taxon>
        <taxon>Vertebrata</taxon>
        <taxon>Euteleostomi</taxon>
        <taxon>Mammalia</taxon>
        <taxon>Eutheria</taxon>
        <taxon>Euarchontoglires</taxon>
        <taxon>Glires</taxon>
        <taxon>Rodentia</taxon>
        <taxon>Myomorpha</taxon>
        <taxon>Muroidea</taxon>
        <taxon>Cricetidae</taxon>
        <taxon>Arvicolinae</taxon>
        <taxon>Microtus</taxon>
    </lineage>
</organism>
<dbReference type="InterPro" id="IPR003617">
    <property type="entry name" value="TFIIS/CRSP70_N_sub"/>
</dbReference>
<feature type="compositionally biased region" description="Low complexity" evidence="10">
    <location>
        <begin position="61"/>
        <end position="70"/>
    </location>
</feature>
<feature type="region of interest" description="Disordered" evidence="10">
    <location>
        <begin position="148"/>
        <end position="209"/>
    </location>
</feature>
<dbReference type="InterPro" id="IPR001222">
    <property type="entry name" value="Znf_TFIIS"/>
</dbReference>